<sequence length="305" mass="34413">MSLSSPEMSEKDKKSSLRKSNKPIMEKRRRARINSCLLQLKTLVLEAMRKDSSQYSKLEKADILEMTVKHLRNLQRQQMTPALASDPNVAVKYRAGFNECANEVMRYLGSAQGINNDIRSRLVNHLTNCSQTMNPLPQQQTPQQQHMQPLSVQIPQQNVNTTQTPTTGLLMPGNITTQSTANVHVQSPGLINVSPMSLDNKTQLSGSFQIVPNRVYNGPVAVYVGHVNDNQNNAKQSLPIFTLQMPPQNVTTSPLNKNKENLDILTNSSSDVLFQRSKHFQDFISNQRLASCDVKSFDEKLWRPW</sequence>
<dbReference type="Proteomes" id="UP001217089">
    <property type="component" value="Unassembled WGS sequence"/>
</dbReference>
<comment type="subcellular location">
    <subcellularLocation>
        <location evidence="1">Nucleus</location>
    </subcellularLocation>
</comment>
<name>A0ABQ9FX38_TEGGR</name>
<dbReference type="InterPro" id="IPR011598">
    <property type="entry name" value="bHLH_dom"/>
</dbReference>
<dbReference type="Gene3D" id="4.10.280.10">
    <property type="entry name" value="Helix-loop-helix DNA-binding domain"/>
    <property type="match status" value="1"/>
</dbReference>
<organism evidence="8 9">
    <name type="scientific">Tegillarca granosa</name>
    <name type="common">Malaysian cockle</name>
    <name type="synonym">Anadara granosa</name>
    <dbReference type="NCBI Taxonomy" id="220873"/>
    <lineage>
        <taxon>Eukaryota</taxon>
        <taxon>Metazoa</taxon>
        <taxon>Spiralia</taxon>
        <taxon>Lophotrochozoa</taxon>
        <taxon>Mollusca</taxon>
        <taxon>Bivalvia</taxon>
        <taxon>Autobranchia</taxon>
        <taxon>Pteriomorphia</taxon>
        <taxon>Arcoida</taxon>
        <taxon>Arcoidea</taxon>
        <taxon>Arcidae</taxon>
        <taxon>Tegillarca</taxon>
    </lineage>
</organism>
<dbReference type="SMART" id="SM00353">
    <property type="entry name" value="HLH"/>
    <property type="match status" value="1"/>
</dbReference>
<dbReference type="SUPFAM" id="SSF158457">
    <property type="entry name" value="Orange domain-like"/>
    <property type="match status" value="1"/>
</dbReference>
<keyword evidence="3" id="KW-0804">Transcription</keyword>
<feature type="compositionally biased region" description="Basic residues" evidence="5">
    <location>
        <begin position="16"/>
        <end position="25"/>
    </location>
</feature>
<feature type="region of interest" description="Disordered" evidence="5">
    <location>
        <begin position="1"/>
        <end position="25"/>
    </location>
</feature>
<feature type="domain" description="Orange" evidence="7">
    <location>
        <begin position="93"/>
        <end position="126"/>
    </location>
</feature>
<proteinExistence type="predicted"/>
<dbReference type="EMBL" id="JARBDR010000141">
    <property type="protein sequence ID" value="KAJ8320696.1"/>
    <property type="molecule type" value="Genomic_DNA"/>
</dbReference>
<keyword evidence="2" id="KW-0805">Transcription regulation</keyword>
<evidence type="ECO:0000256" key="2">
    <source>
        <dbReference type="ARBA" id="ARBA00023015"/>
    </source>
</evidence>
<protein>
    <submittedName>
        <fullName evidence="8">Uncharacterized protein</fullName>
    </submittedName>
</protein>
<reference evidence="8 9" key="1">
    <citation type="submission" date="2022-12" db="EMBL/GenBank/DDBJ databases">
        <title>Chromosome-level genome of Tegillarca granosa.</title>
        <authorList>
            <person name="Kim J."/>
        </authorList>
    </citation>
    <scope>NUCLEOTIDE SEQUENCE [LARGE SCALE GENOMIC DNA]</scope>
    <source>
        <strain evidence="8">Teg-2019</strain>
        <tissue evidence="8">Adductor muscle</tissue>
    </source>
</reference>
<evidence type="ECO:0000256" key="3">
    <source>
        <dbReference type="ARBA" id="ARBA00023163"/>
    </source>
</evidence>
<gene>
    <name evidence="8" type="ORF">KUTeg_002283</name>
</gene>
<evidence type="ECO:0000313" key="8">
    <source>
        <dbReference type="EMBL" id="KAJ8320696.1"/>
    </source>
</evidence>
<dbReference type="PROSITE" id="PS50888">
    <property type="entry name" value="BHLH"/>
    <property type="match status" value="1"/>
</dbReference>
<dbReference type="InterPro" id="IPR050370">
    <property type="entry name" value="HES_HEY"/>
</dbReference>
<comment type="caution">
    <text evidence="8">The sequence shown here is derived from an EMBL/GenBank/DDBJ whole genome shotgun (WGS) entry which is preliminary data.</text>
</comment>
<feature type="domain" description="BHLH" evidence="6">
    <location>
        <begin position="17"/>
        <end position="74"/>
    </location>
</feature>
<evidence type="ECO:0000256" key="1">
    <source>
        <dbReference type="ARBA" id="ARBA00004123"/>
    </source>
</evidence>
<evidence type="ECO:0000256" key="4">
    <source>
        <dbReference type="ARBA" id="ARBA00023242"/>
    </source>
</evidence>
<keyword evidence="4" id="KW-0539">Nucleus</keyword>
<evidence type="ECO:0000313" key="9">
    <source>
        <dbReference type="Proteomes" id="UP001217089"/>
    </source>
</evidence>
<dbReference type="Pfam" id="PF07527">
    <property type="entry name" value="Hairy_orange"/>
    <property type="match status" value="1"/>
</dbReference>
<evidence type="ECO:0000259" key="7">
    <source>
        <dbReference type="PROSITE" id="PS51054"/>
    </source>
</evidence>
<dbReference type="Pfam" id="PF00010">
    <property type="entry name" value="HLH"/>
    <property type="match status" value="1"/>
</dbReference>
<dbReference type="InterPro" id="IPR003650">
    <property type="entry name" value="Orange_dom"/>
</dbReference>
<keyword evidence="9" id="KW-1185">Reference proteome</keyword>
<dbReference type="SUPFAM" id="SSF47459">
    <property type="entry name" value="HLH, helix-loop-helix DNA-binding domain"/>
    <property type="match status" value="1"/>
</dbReference>
<dbReference type="PROSITE" id="PS51054">
    <property type="entry name" value="ORANGE"/>
    <property type="match status" value="1"/>
</dbReference>
<evidence type="ECO:0000259" key="6">
    <source>
        <dbReference type="PROSITE" id="PS50888"/>
    </source>
</evidence>
<dbReference type="PANTHER" id="PTHR10985">
    <property type="entry name" value="BASIC HELIX-LOOP-HELIX TRANSCRIPTION FACTOR, HES-RELATED"/>
    <property type="match status" value="1"/>
</dbReference>
<evidence type="ECO:0000256" key="5">
    <source>
        <dbReference type="SAM" id="MobiDB-lite"/>
    </source>
</evidence>
<dbReference type="InterPro" id="IPR036638">
    <property type="entry name" value="HLH_DNA-bd_sf"/>
</dbReference>
<dbReference type="Gene3D" id="6.10.250.980">
    <property type="match status" value="1"/>
</dbReference>
<dbReference type="SMART" id="SM00511">
    <property type="entry name" value="ORANGE"/>
    <property type="match status" value="1"/>
</dbReference>
<accession>A0ABQ9FX38</accession>